<feature type="compositionally biased region" description="Low complexity" evidence="1">
    <location>
        <begin position="242"/>
        <end position="254"/>
    </location>
</feature>
<evidence type="ECO:0000313" key="2">
    <source>
        <dbReference type="EMBL" id="CAI5755598.1"/>
    </source>
</evidence>
<proteinExistence type="predicted"/>
<feature type="region of interest" description="Disordered" evidence="1">
    <location>
        <begin position="229"/>
        <end position="260"/>
    </location>
</feature>
<sequence length="483" mass="55159">MINKNFNLHLKLNKLDFNSNQQSQPFTPTDQTLKTPMEVPNNNNNYNSQTSFFQPPQLNRNNSSFYQSSNESDDILTDIDEPNLVSNRKNFYSLYFTNTFDSLLLKIYIEILSKPTTTPFSGSIPPSGLVGRVANEVIHQLINQSSNSQILFDQQAIMNRECLRNHDLQPIILQLIRKRLLELCHNKSEAVKLPEQTTIQCVNTNSNLKSNSISSISLNEMNLMNYNAQQQEKQQKEGNTNSSASSIRSRSSSINLRKQSLTRNNSNNWLHVGNISSLRPQLQFNNDFNISADSLQSIQDYVPHNFMNKQQQQFQQAQQQQTNQAQLNSMMNDYHITPPTSHKSSISSTNNSNINNNYVNTSNYQSQTQTPPYTEEQLQQLQQDSNAFNFLQRSRSSSKNSTLNLNINLNLNNQDQIALDSPFCSSTDEYFPGFQSSQTSQTSQQSQNNDNEESQNTNTSSLKNLFTLSEKKRDSLKLKRGII</sequence>
<feature type="region of interest" description="Disordered" evidence="1">
    <location>
        <begin position="337"/>
        <end position="379"/>
    </location>
</feature>
<reference evidence="2" key="1">
    <citation type="submission" date="2022-12" db="EMBL/GenBank/DDBJ databases">
        <authorList>
            <person name="Brejova B."/>
        </authorList>
    </citation>
    <scope>NUCLEOTIDE SEQUENCE</scope>
</reference>
<dbReference type="AlphaFoldDB" id="A0A9W4TRA0"/>
<keyword evidence="3" id="KW-1185">Reference proteome</keyword>
<evidence type="ECO:0000256" key="1">
    <source>
        <dbReference type="SAM" id="MobiDB-lite"/>
    </source>
</evidence>
<dbReference type="OrthoDB" id="4093447at2759"/>
<comment type="caution">
    <text evidence="2">The sequence shown here is derived from an EMBL/GenBank/DDBJ whole genome shotgun (WGS) entry which is preliminary data.</text>
</comment>
<dbReference type="EMBL" id="CANTUO010000001">
    <property type="protein sequence ID" value="CAI5755598.1"/>
    <property type="molecule type" value="Genomic_DNA"/>
</dbReference>
<organism evidence="2 3">
    <name type="scientific">Candida verbasci</name>
    <dbReference type="NCBI Taxonomy" id="1227364"/>
    <lineage>
        <taxon>Eukaryota</taxon>
        <taxon>Fungi</taxon>
        <taxon>Dikarya</taxon>
        <taxon>Ascomycota</taxon>
        <taxon>Saccharomycotina</taxon>
        <taxon>Pichiomycetes</taxon>
        <taxon>Debaryomycetaceae</taxon>
        <taxon>Candida/Lodderomyces clade</taxon>
        <taxon>Candida</taxon>
    </lineage>
</organism>
<feature type="compositionally biased region" description="Polar residues" evidence="1">
    <location>
        <begin position="368"/>
        <end position="379"/>
    </location>
</feature>
<evidence type="ECO:0000313" key="3">
    <source>
        <dbReference type="Proteomes" id="UP001152885"/>
    </source>
</evidence>
<protein>
    <submittedName>
        <fullName evidence="2">Uncharacterized protein</fullName>
    </submittedName>
</protein>
<accession>A0A9W4TRA0</accession>
<dbReference type="Proteomes" id="UP001152885">
    <property type="component" value="Unassembled WGS sequence"/>
</dbReference>
<feature type="compositionally biased region" description="Low complexity" evidence="1">
    <location>
        <begin position="344"/>
        <end position="367"/>
    </location>
</feature>
<feature type="region of interest" description="Disordered" evidence="1">
    <location>
        <begin position="430"/>
        <end position="466"/>
    </location>
</feature>
<feature type="compositionally biased region" description="Low complexity" evidence="1">
    <location>
        <begin position="435"/>
        <end position="461"/>
    </location>
</feature>
<gene>
    <name evidence="2" type="ORF">CANVERA_P0115</name>
</gene>
<feature type="compositionally biased region" description="Polar residues" evidence="1">
    <location>
        <begin position="229"/>
        <end position="241"/>
    </location>
</feature>
<name>A0A9W4TRA0_9ASCO</name>